<evidence type="ECO:0000313" key="3">
    <source>
        <dbReference type="Proteomes" id="UP000078541"/>
    </source>
</evidence>
<dbReference type="AlphaFoldDB" id="A0A195FAQ1"/>
<reference evidence="2 3" key="1">
    <citation type="submission" date="2016-03" db="EMBL/GenBank/DDBJ databases">
        <title>Trachymyrmex septentrionalis WGS genome.</title>
        <authorList>
            <person name="Nygaard S."/>
            <person name="Hu H."/>
            <person name="Boomsma J."/>
            <person name="Zhang G."/>
        </authorList>
    </citation>
    <scope>NUCLEOTIDE SEQUENCE [LARGE SCALE GENOMIC DNA]</scope>
    <source>
        <strain evidence="2">Tsep2-gDNA-1</strain>
        <tissue evidence="2">Whole body</tissue>
    </source>
</reference>
<keyword evidence="3" id="KW-1185">Reference proteome</keyword>
<gene>
    <name evidence="2" type="ORF">ALC56_08114</name>
</gene>
<protein>
    <recommendedName>
        <fullName evidence="1">Myb/SANT-like DNA-binding domain-containing protein</fullName>
    </recommendedName>
</protein>
<sequence>MFLDETKIFVWSDKAVFLLLELYTEREEDFSSEIKCSNKIWAEITVSMKDANSSYTVTGQHASKILGLKRTYKNIADQNKKSGNHRSSWAFFSVRMSFINKRIVKCLFFLLFSI</sequence>
<evidence type="ECO:0000259" key="1">
    <source>
        <dbReference type="Pfam" id="PF13837"/>
    </source>
</evidence>
<dbReference type="InterPro" id="IPR044822">
    <property type="entry name" value="Myb_DNA-bind_4"/>
</dbReference>
<organism evidence="2 3">
    <name type="scientific">Trachymyrmex septentrionalis</name>
    <dbReference type="NCBI Taxonomy" id="34720"/>
    <lineage>
        <taxon>Eukaryota</taxon>
        <taxon>Metazoa</taxon>
        <taxon>Ecdysozoa</taxon>
        <taxon>Arthropoda</taxon>
        <taxon>Hexapoda</taxon>
        <taxon>Insecta</taxon>
        <taxon>Pterygota</taxon>
        <taxon>Neoptera</taxon>
        <taxon>Endopterygota</taxon>
        <taxon>Hymenoptera</taxon>
        <taxon>Apocrita</taxon>
        <taxon>Aculeata</taxon>
        <taxon>Formicoidea</taxon>
        <taxon>Formicidae</taxon>
        <taxon>Myrmicinae</taxon>
        <taxon>Trachymyrmex</taxon>
    </lineage>
</organism>
<dbReference type="Proteomes" id="UP000078541">
    <property type="component" value="Unassembled WGS sequence"/>
</dbReference>
<dbReference type="Gene3D" id="1.10.10.60">
    <property type="entry name" value="Homeodomain-like"/>
    <property type="match status" value="1"/>
</dbReference>
<dbReference type="EMBL" id="KQ981700">
    <property type="protein sequence ID" value="KYN37513.1"/>
    <property type="molecule type" value="Genomic_DNA"/>
</dbReference>
<accession>A0A195FAQ1</accession>
<feature type="domain" description="Myb/SANT-like DNA-binding" evidence="1">
    <location>
        <begin position="11"/>
        <end position="93"/>
    </location>
</feature>
<dbReference type="Pfam" id="PF13837">
    <property type="entry name" value="Myb_DNA-bind_4"/>
    <property type="match status" value="1"/>
</dbReference>
<evidence type="ECO:0000313" key="2">
    <source>
        <dbReference type="EMBL" id="KYN37513.1"/>
    </source>
</evidence>
<proteinExistence type="predicted"/>
<name>A0A195FAQ1_9HYME</name>